<dbReference type="Pfam" id="PF02823">
    <property type="entry name" value="ATP-synt_DE_N"/>
    <property type="match status" value="1"/>
</dbReference>
<dbReference type="HAMAP" id="MF_00530">
    <property type="entry name" value="ATP_synth_epsil_bac"/>
    <property type="match status" value="1"/>
</dbReference>
<dbReference type="PANTHER" id="PTHR13822:SF10">
    <property type="entry name" value="ATP SYNTHASE EPSILON CHAIN, CHLOROPLASTIC"/>
    <property type="match status" value="1"/>
</dbReference>
<evidence type="ECO:0000313" key="13">
    <source>
        <dbReference type="Proteomes" id="UP000886891"/>
    </source>
</evidence>
<dbReference type="InterPro" id="IPR001469">
    <property type="entry name" value="ATP_synth_F1_dsu/esu"/>
</dbReference>
<dbReference type="EMBL" id="DVOH01000038">
    <property type="protein sequence ID" value="HIV00500.1"/>
    <property type="molecule type" value="Genomic_DNA"/>
</dbReference>
<dbReference type="SUPFAM" id="SSF51344">
    <property type="entry name" value="Epsilon subunit of F1F0-ATP synthase N-terminal domain"/>
    <property type="match status" value="1"/>
</dbReference>
<name>A0A9D1NCX0_9FIRM</name>
<evidence type="ECO:0000256" key="5">
    <source>
        <dbReference type="ARBA" id="ARBA00023065"/>
    </source>
</evidence>
<sequence length="133" mass="15207">MPKTFRLEIVTPEKVFFEGDVESLIVETPEGQLGLLADHAPLVIGLRPGLMRFGTATDKKTAVNTDGFIEVQRDKTIVLCQTMEWPEEIELNRVKHRIEEEERKLREARSVVEYKMSKACLARAFARLRGAKH</sequence>
<comment type="function">
    <text evidence="9">Produces ATP from ADP in the presence of a proton gradient across the membrane.</text>
</comment>
<comment type="caution">
    <text evidence="12">The sequence shown here is derived from an EMBL/GenBank/DDBJ whole genome shotgun (WGS) entry which is preliminary data.</text>
</comment>
<comment type="similarity">
    <text evidence="2 9 10">Belongs to the ATPase epsilon chain family.</text>
</comment>
<gene>
    <name evidence="9 12" type="primary">atpC</name>
    <name evidence="12" type="ORF">IAB14_05245</name>
</gene>
<feature type="domain" description="ATP synthase F1 complex delta/epsilon subunit N-terminal" evidence="11">
    <location>
        <begin position="5"/>
        <end position="82"/>
    </location>
</feature>
<comment type="subunit">
    <text evidence="9 10">F-type ATPases have 2 components, CF(1) - the catalytic core - and CF(0) - the membrane proton channel. CF(1) has five subunits: alpha(3), beta(3), gamma(1), delta(1), epsilon(1). CF(0) has three main subunits: a, b and c.</text>
</comment>
<dbReference type="GO" id="GO:0045259">
    <property type="term" value="C:proton-transporting ATP synthase complex"/>
    <property type="evidence" value="ECO:0007669"/>
    <property type="project" value="UniProtKB-KW"/>
</dbReference>
<dbReference type="GO" id="GO:0005886">
    <property type="term" value="C:plasma membrane"/>
    <property type="evidence" value="ECO:0007669"/>
    <property type="project" value="UniProtKB-SubCell"/>
</dbReference>
<keyword evidence="4 9" id="KW-1003">Cell membrane</keyword>
<dbReference type="Proteomes" id="UP000886891">
    <property type="component" value="Unassembled WGS sequence"/>
</dbReference>
<dbReference type="GO" id="GO:0046933">
    <property type="term" value="F:proton-transporting ATP synthase activity, rotational mechanism"/>
    <property type="evidence" value="ECO:0007669"/>
    <property type="project" value="UniProtKB-UniRule"/>
</dbReference>
<evidence type="ECO:0000256" key="3">
    <source>
        <dbReference type="ARBA" id="ARBA00022448"/>
    </source>
</evidence>
<dbReference type="InterPro" id="IPR020546">
    <property type="entry name" value="ATP_synth_F1_dsu/esu_N"/>
</dbReference>
<evidence type="ECO:0000256" key="7">
    <source>
        <dbReference type="ARBA" id="ARBA00023196"/>
    </source>
</evidence>
<evidence type="ECO:0000259" key="11">
    <source>
        <dbReference type="Pfam" id="PF02823"/>
    </source>
</evidence>
<dbReference type="GO" id="GO:0012505">
    <property type="term" value="C:endomembrane system"/>
    <property type="evidence" value="ECO:0007669"/>
    <property type="project" value="UniProtKB-SubCell"/>
</dbReference>
<dbReference type="AlphaFoldDB" id="A0A9D1NCX0"/>
<protein>
    <recommendedName>
        <fullName evidence="9">ATP synthase epsilon chain</fullName>
    </recommendedName>
    <alternativeName>
        <fullName evidence="9">ATP synthase F1 sector epsilon subunit</fullName>
    </alternativeName>
    <alternativeName>
        <fullName evidence="9">F-ATPase epsilon subunit</fullName>
    </alternativeName>
</protein>
<evidence type="ECO:0000256" key="1">
    <source>
        <dbReference type="ARBA" id="ARBA00004184"/>
    </source>
</evidence>
<keyword evidence="9" id="KW-0375">Hydrogen ion transport</keyword>
<dbReference type="CDD" id="cd12152">
    <property type="entry name" value="F1-ATPase_delta"/>
    <property type="match status" value="1"/>
</dbReference>
<organism evidence="12 13">
    <name type="scientific">Candidatus Stercoripulliclostridium merdipullorum</name>
    <dbReference type="NCBI Taxonomy" id="2840952"/>
    <lineage>
        <taxon>Bacteria</taxon>
        <taxon>Bacillati</taxon>
        <taxon>Bacillota</taxon>
        <taxon>Clostridia</taxon>
        <taxon>Eubacteriales</taxon>
        <taxon>Candidatus Stercoripulliclostridium</taxon>
    </lineage>
</organism>
<dbReference type="GO" id="GO:0005524">
    <property type="term" value="F:ATP binding"/>
    <property type="evidence" value="ECO:0007669"/>
    <property type="project" value="UniProtKB-UniRule"/>
</dbReference>
<evidence type="ECO:0000256" key="8">
    <source>
        <dbReference type="ARBA" id="ARBA00023310"/>
    </source>
</evidence>
<comment type="subcellular location">
    <subcellularLocation>
        <location evidence="9">Cell membrane</location>
        <topology evidence="9">Peripheral membrane protein</topology>
    </subcellularLocation>
    <subcellularLocation>
        <location evidence="1">Endomembrane system</location>
        <topology evidence="1">Peripheral membrane protein</topology>
    </subcellularLocation>
</comment>
<evidence type="ECO:0000256" key="10">
    <source>
        <dbReference type="RuleBase" id="RU003656"/>
    </source>
</evidence>
<proteinExistence type="inferred from homology"/>
<evidence type="ECO:0000256" key="6">
    <source>
        <dbReference type="ARBA" id="ARBA00023136"/>
    </source>
</evidence>
<reference evidence="12" key="2">
    <citation type="journal article" date="2021" name="PeerJ">
        <title>Extensive microbial diversity within the chicken gut microbiome revealed by metagenomics and culture.</title>
        <authorList>
            <person name="Gilroy R."/>
            <person name="Ravi A."/>
            <person name="Getino M."/>
            <person name="Pursley I."/>
            <person name="Horton D.L."/>
            <person name="Alikhan N.F."/>
            <person name="Baker D."/>
            <person name="Gharbi K."/>
            <person name="Hall N."/>
            <person name="Watson M."/>
            <person name="Adriaenssens E.M."/>
            <person name="Foster-Nyarko E."/>
            <person name="Jarju S."/>
            <person name="Secka A."/>
            <person name="Antonio M."/>
            <person name="Oren A."/>
            <person name="Chaudhuri R.R."/>
            <person name="La Ragione R."/>
            <person name="Hildebrand F."/>
            <person name="Pallen M.J."/>
        </authorList>
    </citation>
    <scope>NUCLEOTIDE SEQUENCE</scope>
    <source>
        <strain evidence="12">23406</strain>
    </source>
</reference>
<dbReference type="Gene3D" id="2.60.15.10">
    <property type="entry name" value="F0F1 ATP synthase delta/epsilon subunit, N-terminal"/>
    <property type="match status" value="1"/>
</dbReference>
<reference evidence="12" key="1">
    <citation type="submission" date="2020-10" db="EMBL/GenBank/DDBJ databases">
        <authorList>
            <person name="Gilroy R."/>
        </authorList>
    </citation>
    <scope>NUCLEOTIDE SEQUENCE</scope>
    <source>
        <strain evidence="12">23406</strain>
    </source>
</reference>
<evidence type="ECO:0000256" key="2">
    <source>
        <dbReference type="ARBA" id="ARBA00005712"/>
    </source>
</evidence>
<keyword evidence="6 9" id="KW-0472">Membrane</keyword>
<keyword evidence="5 9" id="KW-0406">Ion transport</keyword>
<evidence type="ECO:0000256" key="9">
    <source>
        <dbReference type="HAMAP-Rule" id="MF_00530"/>
    </source>
</evidence>
<dbReference type="InterPro" id="IPR036771">
    <property type="entry name" value="ATPsynth_dsu/esu_N"/>
</dbReference>
<accession>A0A9D1NCX0</accession>
<evidence type="ECO:0000313" key="12">
    <source>
        <dbReference type="EMBL" id="HIV00500.1"/>
    </source>
</evidence>
<evidence type="ECO:0000256" key="4">
    <source>
        <dbReference type="ARBA" id="ARBA00022475"/>
    </source>
</evidence>
<keyword evidence="3 9" id="KW-0813">Transport</keyword>
<keyword evidence="7 9" id="KW-0139">CF(1)</keyword>
<keyword evidence="8 9" id="KW-0066">ATP synthesis</keyword>
<dbReference type="PANTHER" id="PTHR13822">
    <property type="entry name" value="ATP SYNTHASE DELTA/EPSILON CHAIN"/>
    <property type="match status" value="1"/>
</dbReference>
<dbReference type="NCBIfam" id="TIGR01216">
    <property type="entry name" value="ATP_synt_epsi"/>
    <property type="match status" value="1"/>
</dbReference>